<comment type="function">
    <text evidence="8">Modifies, by uridylylation and deuridylylation, the PII regulatory proteins (GlnB and homologs), in response to the nitrogen status of the cell that GlnD senses through the glutamine level. Under low glutamine levels, catalyzes the conversion of the PII proteins and UTP to PII-UMP and PPi, while under higher glutamine levels, GlnD hydrolyzes PII-UMP to PII and UMP (deuridylylation). Thus, controls uridylylation state and activity of the PII proteins, and plays an important role in the regulation of nitrogen metabolism.</text>
</comment>
<keyword evidence="1 8" id="KW-0808">Transferase</keyword>
<comment type="similarity">
    <text evidence="8">Belongs to the GlnD family.</text>
</comment>
<dbReference type="Proteomes" id="UP000010116">
    <property type="component" value="Unassembled WGS sequence"/>
</dbReference>
<evidence type="ECO:0000256" key="1">
    <source>
        <dbReference type="ARBA" id="ARBA00022679"/>
    </source>
</evidence>
<comment type="caution">
    <text evidence="8">Lacks conserved residue(s) required for the propagation of feature annotation.</text>
</comment>
<dbReference type="PANTHER" id="PTHR47320">
    <property type="entry name" value="BIFUNCTIONAL URIDYLYLTRANSFERASE/URIDYLYL-REMOVING ENZYME"/>
    <property type="match status" value="1"/>
</dbReference>
<evidence type="ECO:0000313" key="12">
    <source>
        <dbReference type="Proteomes" id="UP000010116"/>
    </source>
</evidence>
<dbReference type="InterPro" id="IPR013546">
    <property type="entry name" value="PII_UdlTrfase/GS_AdlTrfase"/>
</dbReference>
<evidence type="ECO:0000256" key="4">
    <source>
        <dbReference type="ARBA" id="ARBA00022801"/>
    </source>
</evidence>
<evidence type="ECO:0000256" key="2">
    <source>
        <dbReference type="ARBA" id="ARBA00022695"/>
    </source>
</evidence>
<dbReference type="SUPFAM" id="SSF81301">
    <property type="entry name" value="Nucleotidyltransferase"/>
    <property type="match status" value="1"/>
</dbReference>
<dbReference type="PROSITE" id="PS51671">
    <property type="entry name" value="ACT"/>
    <property type="match status" value="2"/>
</dbReference>
<dbReference type="GO" id="GO:0008893">
    <property type="term" value="F:guanosine-3',5'-bis(diphosphate) 3'-diphosphatase activity"/>
    <property type="evidence" value="ECO:0007669"/>
    <property type="project" value="UniProtKB-EC"/>
</dbReference>
<keyword evidence="6 8" id="KW-0511">Multifunctional enzyme</keyword>
<dbReference type="EMBL" id="JH611165">
    <property type="protein sequence ID" value="EJP73501.1"/>
    <property type="molecule type" value="Genomic_DNA"/>
</dbReference>
<sequence length="830" mass="96298">MNFQKDDFLKDLKNINSEKLITDNYLIKNTKKLDQSLLDTFRKYGLNKDFSLFAIGGYGREEIFPSSDVDISIIKNNKNPDYRSLEKFITELWDSGYKPGSSVRSLADVKNLCSKDAQEFTSYLTMRSIVSNKDIKRSLNTSLKNLWNKKKFFRAKDLELLNRLSKYNSTAFNLEPDLKESPGSMRDFQSALWILNYCFGFKSKKQIQKSTFFRDEFINANKSYDFIKSLRYATNLLTNKNRLIFDVQVELAKNIYPKTKNSKVAVEKMMQNYYQHANTLSNFNSIVHESFREKTFFSFKRTSGNFYFINNKIGIKKKDLKDNLSLIFDIFIETGKYKKYQSIDSSSWLLLKNSTYLIDKDFLKDKENAKKFIQILKSKYHLSTILKDMKNIGILQKYIPEFGEVFGQMQFDLFHVYTVDEHTLKVVRNMRQVAINDEDGFELEYELSKKLPKIELLYISGLFHDLGKGKGGNHSEIGAVQSYKFAKRLGLSNIDADLISWLVLNHLTMSSVSQKKDIDDPRTISDFAKNIPSLLHLDYLYLLTINDVRATNPSVWNGWKHDLLRNLYLLTRSQMSKTEQVHSKETSLERKKKLLNLIQPEDKKFIQDFWSSFEDAYFNKFTSEKLLKHSEEIIRNKNKAFIINCEKKYGNFVEIFIKVDNADGLFLKLVKVISQSGLDVIDASIFTSIDNNLALNTFIAKYKSNDFEPNLADIKVLTQKLNNNFENYNPNKKTPLSKKLNKNFSVPVKISSTEDIYNKKNLITIETSDSPDLLVKIAEIFYKNGTSIYSARINTLGNKVEDTFEIEDMTLSTISAAKIKKITTAIEKII</sequence>
<dbReference type="InterPro" id="IPR043519">
    <property type="entry name" value="NT_sf"/>
</dbReference>
<dbReference type="GO" id="GO:0008081">
    <property type="term" value="F:phosphoric diester hydrolase activity"/>
    <property type="evidence" value="ECO:0007669"/>
    <property type="project" value="UniProtKB-UniRule"/>
</dbReference>
<evidence type="ECO:0000256" key="3">
    <source>
        <dbReference type="ARBA" id="ARBA00022737"/>
    </source>
</evidence>
<dbReference type="Pfam" id="PF01966">
    <property type="entry name" value="HD"/>
    <property type="match status" value="1"/>
</dbReference>
<evidence type="ECO:0000256" key="6">
    <source>
        <dbReference type="ARBA" id="ARBA00023268"/>
    </source>
</evidence>
<gene>
    <name evidence="8" type="primary">glnD</name>
    <name evidence="11" type="ORF">NT02SARS_0257</name>
</gene>
<accession>J5KNU9</accession>
<name>J5KNU9_9GAMM</name>
<evidence type="ECO:0000259" key="10">
    <source>
        <dbReference type="PROSITE" id="PS51831"/>
    </source>
</evidence>
<feature type="domain" description="HD" evidence="10">
    <location>
        <begin position="419"/>
        <end position="540"/>
    </location>
</feature>
<reference evidence="11 12" key="1">
    <citation type="journal article" date="2012" name="ISME J.">
        <title>Genomic insights to SAR86, an abundant and uncultivated marine bacterial lineage.</title>
        <authorList>
            <person name="Dupont C.L."/>
            <person name="Rusch D.B."/>
            <person name="Yooseph S."/>
            <person name="Lombardo M.J."/>
            <person name="Richter R.A."/>
            <person name="Valas R."/>
            <person name="Novotny M."/>
            <person name="Yee-Greenbaum J."/>
            <person name="Selengut J.D."/>
            <person name="Haft D.H."/>
            <person name="Halpern A.L."/>
            <person name="Lasken R.S."/>
            <person name="Nealson K."/>
            <person name="Friedman R."/>
            <person name="Venter J.C."/>
        </authorList>
    </citation>
    <scope>NUCLEOTIDE SEQUENCE [LARGE SCALE GENOMIC DNA]</scope>
</reference>
<dbReference type="PROSITE" id="PS51831">
    <property type="entry name" value="HD"/>
    <property type="match status" value="1"/>
</dbReference>
<feature type="domain" description="ACT" evidence="9">
    <location>
        <begin position="762"/>
        <end position="830"/>
    </location>
</feature>
<dbReference type="GO" id="GO:0006808">
    <property type="term" value="P:regulation of nitrogen utilization"/>
    <property type="evidence" value="ECO:0007669"/>
    <property type="project" value="UniProtKB-UniRule"/>
</dbReference>
<dbReference type="InterPro" id="IPR045865">
    <property type="entry name" value="ACT-like_dom_sf"/>
</dbReference>
<comment type="domain">
    <text evidence="8">Has four distinct domains: an N-terminal nucleotidyltransferase (NT) domain responsible for UTase activity, a central HD domain that encodes UR activity, and two C-terminal ACT domains that seem to have a role in glutamine sensing.</text>
</comment>
<dbReference type="HAMAP" id="MF_00277">
    <property type="entry name" value="PII_uridylyl_transf"/>
    <property type="match status" value="1"/>
</dbReference>
<comment type="catalytic activity">
    <reaction evidence="7">
        <text>guanosine 3',5'-bis(diphosphate) + H2O = GDP + diphosphate + H(+)</text>
        <dbReference type="Rhea" id="RHEA:14253"/>
        <dbReference type="ChEBI" id="CHEBI:15377"/>
        <dbReference type="ChEBI" id="CHEBI:15378"/>
        <dbReference type="ChEBI" id="CHEBI:33019"/>
        <dbReference type="ChEBI" id="CHEBI:58189"/>
        <dbReference type="ChEBI" id="CHEBI:77828"/>
        <dbReference type="EC" id="3.1.7.2"/>
    </reaction>
</comment>
<comment type="catalytic activity">
    <reaction evidence="8">
        <text>[protein-PII]-uridylyl-L-tyrosine + H2O = [protein-PII]-L-tyrosine + UMP + H(+)</text>
        <dbReference type="Rhea" id="RHEA:48600"/>
        <dbReference type="Rhea" id="RHEA-COMP:12147"/>
        <dbReference type="Rhea" id="RHEA-COMP:12148"/>
        <dbReference type="ChEBI" id="CHEBI:15377"/>
        <dbReference type="ChEBI" id="CHEBI:15378"/>
        <dbReference type="ChEBI" id="CHEBI:46858"/>
        <dbReference type="ChEBI" id="CHEBI:57865"/>
        <dbReference type="ChEBI" id="CHEBI:90602"/>
    </reaction>
</comment>
<keyword evidence="4 8" id="KW-0378">Hydrolase</keyword>
<dbReference type="PANTHER" id="PTHR47320:SF1">
    <property type="entry name" value="BIFUNCTIONAL URIDYLYLTRANSFERASE_URIDYLYL-REMOVING ENZYME"/>
    <property type="match status" value="1"/>
</dbReference>
<dbReference type="EC" id="3.1.4.-" evidence="8"/>
<dbReference type="AlphaFoldDB" id="J5KNU9"/>
<dbReference type="SUPFAM" id="SSF55021">
    <property type="entry name" value="ACT-like"/>
    <property type="match status" value="1"/>
</dbReference>
<evidence type="ECO:0000256" key="5">
    <source>
        <dbReference type="ARBA" id="ARBA00022842"/>
    </source>
</evidence>
<dbReference type="InterPro" id="IPR010043">
    <property type="entry name" value="UTase/UR"/>
</dbReference>
<proteinExistence type="inferred from homology"/>
<dbReference type="InterPro" id="IPR006674">
    <property type="entry name" value="HD_domain"/>
</dbReference>
<evidence type="ECO:0000313" key="11">
    <source>
        <dbReference type="EMBL" id="EJP73501.1"/>
    </source>
</evidence>
<evidence type="ECO:0000256" key="8">
    <source>
        <dbReference type="HAMAP-Rule" id="MF_00277"/>
    </source>
</evidence>
<protein>
    <recommendedName>
        <fullName evidence="8">Bifunctional uridylyltransferase/uridylyl-removing enzyme</fullName>
        <shortName evidence="8">UTase/UR</shortName>
    </recommendedName>
    <alternativeName>
        <fullName evidence="8">Bifunctional [protein-PII] modification enzyme</fullName>
    </alternativeName>
    <alternativeName>
        <fullName evidence="8">Bifunctional nitrogen sensor protein</fullName>
    </alternativeName>
    <domain>
        <recommendedName>
            <fullName evidence="8">[Protein-PII] uridylyltransferase</fullName>
            <shortName evidence="8">PII uridylyltransferase</shortName>
            <shortName evidence="8">UTase</shortName>
            <ecNumber evidence="8">2.7.7.59</ecNumber>
        </recommendedName>
    </domain>
    <domain>
        <recommendedName>
            <fullName evidence="8">[Protein-PII]-UMP uridylyl-removing enzyme</fullName>
            <shortName evidence="8">UR</shortName>
            <ecNumber evidence="8">3.1.4.-</ecNumber>
        </recommendedName>
    </domain>
</protein>
<dbReference type="InterPro" id="IPR003607">
    <property type="entry name" value="HD/PDEase_dom"/>
</dbReference>
<evidence type="ECO:0000256" key="7">
    <source>
        <dbReference type="ARBA" id="ARBA00047968"/>
    </source>
</evidence>
<dbReference type="InterPro" id="IPR002912">
    <property type="entry name" value="ACT_dom"/>
</dbReference>
<organism evidence="11 12">
    <name type="scientific">SAR86 cluster bacterium SAR86B</name>
    <dbReference type="NCBI Taxonomy" id="1123867"/>
    <lineage>
        <taxon>Bacteria</taxon>
        <taxon>Pseudomonadati</taxon>
        <taxon>Pseudomonadota</taxon>
        <taxon>Gammaproteobacteria</taxon>
        <taxon>SAR86 cluster</taxon>
    </lineage>
</organism>
<keyword evidence="3" id="KW-0677">Repeat</keyword>
<dbReference type="HOGENOM" id="CLU_012833_1_0_6"/>
<comment type="activity regulation">
    <text evidence="8">Uridylyltransferase (UTase) activity is inhibited by glutamine, while glutamine activates uridylyl-removing (UR) activity.</text>
</comment>
<feature type="region of interest" description="Uridylyltransferase" evidence="8">
    <location>
        <begin position="1"/>
        <end position="302"/>
    </location>
</feature>
<dbReference type="EC" id="2.7.7.59" evidence="8"/>
<dbReference type="GO" id="GO:0008773">
    <property type="term" value="F:[protein-PII] uridylyltransferase activity"/>
    <property type="evidence" value="ECO:0007669"/>
    <property type="project" value="UniProtKB-UniRule"/>
</dbReference>
<dbReference type="NCBIfam" id="TIGR01693">
    <property type="entry name" value="UTase_glnD"/>
    <property type="match status" value="1"/>
</dbReference>
<keyword evidence="2 8" id="KW-0548">Nucleotidyltransferase</keyword>
<evidence type="ECO:0000259" key="9">
    <source>
        <dbReference type="PROSITE" id="PS51671"/>
    </source>
</evidence>
<comment type="cofactor">
    <cofactor evidence="8">
        <name>Mg(2+)</name>
        <dbReference type="ChEBI" id="CHEBI:18420"/>
    </cofactor>
</comment>
<dbReference type="Gene3D" id="1.10.3210.10">
    <property type="entry name" value="Hypothetical protein af1432"/>
    <property type="match status" value="1"/>
</dbReference>
<dbReference type="CDD" id="cd04873">
    <property type="entry name" value="ACT_UUR-ACR-like"/>
    <property type="match status" value="1"/>
</dbReference>
<comment type="catalytic activity">
    <reaction evidence="8">
        <text>[protein-PII]-L-tyrosine + UTP = [protein-PII]-uridylyl-L-tyrosine + diphosphate</text>
        <dbReference type="Rhea" id="RHEA:13673"/>
        <dbReference type="Rhea" id="RHEA-COMP:12147"/>
        <dbReference type="Rhea" id="RHEA-COMP:12148"/>
        <dbReference type="ChEBI" id="CHEBI:33019"/>
        <dbReference type="ChEBI" id="CHEBI:46398"/>
        <dbReference type="ChEBI" id="CHEBI:46858"/>
        <dbReference type="ChEBI" id="CHEBI:90602"/>
        <dbReference type="EC" id="2.7.7.59"/>
    </reaction>
</comment>
<keyword evidence="5 8" id="KW-0460">Magnesium</keyword>
<dbReference type="PIRSF" id="PIRSF006288">
    <property type="entry name" value="PII_uridyltransf"/>
    <property type="match status" value="1"/>
</dbReference>
<dbReference type="SUPFAM" id="SSF109604">
    <property type="entry name" value="HD-domain/PDEase-like"/>
    <property type="match status" value="1"/>
</dbReference>
<dbReference type="Pfam" id="PF08335">
    <property type="entry name" value="GlnD_UR_UTase"/>
    <property type="match status" value="1"/>
</dbReference>
<feature type="domain" description="ACT" evidence="9">
    <location>
        <begin position="654"/>
        <end position="735"/>
    </location>
</feature>
<dbReference type="SMART" id="SM00471">
    <property type="entry name" value="HDc"/>
    <property type="match status" value="1"/>
</dbReference>